<sequence length="478" mass="49574">MTTPNTSRRRFLGQMLAATGSSALPFTLNLAAMSTAAAATATDYKALVCLFMNGGNDGHNTVLATDSTSWNDYVRLRTTTDSGSIVLPGPSAAGGVLSIKPLTAQAGRTFALHPSMGPLKQLFDGGSAAILANVGTLVQPTTKAQYAAGTTTLPSKLFSHNDQTSAWQAYQPEGAAYGWGGRMLDILASANSAPTFASISTSGRPIFLSGKAIRQYQLLAAGAVPVRASTGMLYHAQNMSNPLLSVAAASSNSVFEKTYTDALNRAVAAQGTLSGVMLAAGAGGIPDPTPYVNPLTKASGVNPLAVQLQTVARVIGARNALGLKRQVFYVSMGGFDTHDDQISLQADLLARLAHAIDYFNGVMTSLQGTDLRKQVTLFTASDFGRTFSSNGDGTDHGWGSHHFVVGGAVKGGNIYGAFPTTGLGHELDVGSGALLPTTSVDQYGATLASWFGLTATEIADVFPNIGNFSTRNLGFMTA</sequence>
<name>A0ABX0FJH5_9BURK</name>
<evidence type="ECO:0000313" key="3">
    <source>
        <dbReference type="Proteomes" id="UP000666369"/>
    </source>
</evidence>
<dbReference type="Proteomes" id="UP000666369">
    <property type="component" value="Unassembled WGS sequence"/>
</dbReference>
<organism evidence="2 3">
    <name type="scientific">Duganella aceris</name>
    <dbReference type="NCBI Taxonomy" id="2703883"/>
    <lineage>
        <taxon>Bacteria</taxon>
        <taxon>Pseudomonadati</taxon>
        <taxon>Pseudomonadota</taxon>
        <taxon>Betaproteobacteria</taxon>
        <taxon>Burkholderiales</taxon>
        <taxon>Oxalobacteraceae</taxon>
        <taxon>Telluria group</taxon>
        <taxon>Duganella</taxon>
    </lineage>
</organism>
<protein>
    <submittedName>
        <fullName evidence="2">DUF1501 domain-containing protein</fullName>
    </submittedName>
</protein>
<evidence type="ECO:0000313" key="2">
    <source>
        <dbReference type="EMBL" id="NGZ84703.1"/>
    </source>
</evidence>
<dbReference type="PROSITE" id="PS51318">
    <property type="entry name" value="TAT"/>
    <property type="match status" value="1"/>
</dbReference>
<keyword evidence="1" id="KW-0732">Signal</keyword>
<dbReference type="Pfam" id="PF07394">
    <property type="entry name" value="DUF1501"/>
    <property type="match status" value="1"/>
</dbReference>
<dbReference type="PANTHER" id="PTHR43737">
    <property type="entry name" value="BLL7424 PROTEIN"/>
    <property type="match status" value="1"/>
</dbReference>
<dbReference type="InterPro" id="IPR006311">
    <property type="entry name" value="TAT_signal"/>
</dbReference>
<dbReference type="InterPro" id="IPR010869">
    <property type="entry name" value="DUF1501"/>
</dbReference>
<keyword evidence="3" id="KW-1185">Reference proteome</keyword>
<dbReference type="EMBL" id="JAADJT010000004">
    <property type="protein sequence ID" value="NGZ84703.1"/>
    <property type="molecule type" value="Genomic_DNA"/>
</dbReference>
<gene>
    <name evidence="2" type="ORF">GW587_10580</name>
</gene>
<comment type="caution">
    <text evidence="2">The sequence shown here is derived from an EMBL/GenBank/DDBJ whole genome shotgun (WGS) entry which is preliminary data.</text>
</comment>
<evidence type="ECO:0000256" key="1">
    <source>
        <dbReference type="SAM" id="SignalP"/>
    </source>
</evidence>
<dbReference type="PANTHER" id="PTHR43737:SF1">
    <property type="entry name" value="DUF1501 DOMAIN-CONTAINING PROTEIN"/>
    <property type="match status" value="1"/>
</dbReference>
<accession>A0ABX0FJH5</accession>
<proteinExistence type="predicted"/>
<reference evidence="2 3" key="1">
    <citation type="submission" date="2020-01" db="EMBL/GenBank/DDBJ databases">
        <authorList>
            <person name="Lee S.D."/>
        </authorList>
    </citation>
    <scope>NUCLEOTIDE SEQUENCE [LARGE SCALE GENOMIC DNA]</scope>
    <source>
        <strain evidence="2 3">SAP-35</strain>
    </source>
</reference>
<feature type="chain" id="PRO_5045342170" evidence="1">
    <location>
        <begin position="32"/>
        <end position="478"/>
    </location>
</feature>
<reference evidence="3" key="2">
    <citation type="submission" date="2023-07" db="EMBL/GenBank/DDBJ databases">
        <title>Duganella aceri sp. nov., isolated from tree sap.</title>
        <authorList>
            <person name="Kim I.S."/>
        </authorList>
    </citation>
    <scope>NUCLEOTIDE SEQUENCE [LARGE SCALE GENOMIC DNA]</scope>
    <source>
        <strain evidence="3">SAP-35</strain>
    </source>
</reference>
<dbReference type="RefSeq" id="WP_166102165.1">
    <property type="nucleotide sequence ID" value="NZ_JAADJT010000004.1"/>
</dbReference>
<feature type="signal peptide" evidence="1">
    <location>
        <begin position="1"/>
        <end position="31"/>
    </location>
</feature>